<dbReference type="GO" id="GO:0003755">
    <property type="term" value="F:peptidyl-prolyl cis-trans isomerase activity"/>
    <property type="evidence" value="ECO:0007669"/>
    <property type="project" value="UniProtKB-KW"/>
</dbReference>
<dbReference type="PANTHER" id="PTHR46674:SF1">
    <property type="entry name" value="INACTIVE PEPTIDYL-PROLYL CIS-TRANS ISOMERASE FKBP6"/>
    <property type="match status" value="1"/>
</dbReference>
<keyword evidence="4 6" id="KW-0413">Isomerase</keyword>
<gene>
    <name evidence="6" type="ORF">KUF71_025792</name>
</gene>
<organism evidence="6 7">
    <name type="scientific">Frankliniella fusca</name>
    <dbReference type="NCBI Taxonomy" id="407009"/>
    <lineage>
        <taxon>Eukaryota</taxon>
        <taxon>Metazoa</taxon>
        <taxon>Ecdysozoa</taxon>
        <taxon>Arthropoda</taxon>
        <taxon>Hexapoda</taxon>
        <taxon>Insecta</taxon>
        <taxon>Pterygota</taxon>
        <taxon>Neoptera</taxon>
        <taxon>Paraneoptera</taxon>
        <taxon>Thysanoptera</taxon>
        <taxon>Terebrantia</taxon>
        <taxon>Thripoidea</taxon>
        <taxon>Thripidae</taxon>
        <taxon>Frankliniella</taxon>
    </lineage>
</organism>
<dbReference type="GO" id="GO:0034587">
    <property type="term" value="P:piRNA processing"/>
    <property type="evidence" value="ECO:0007669"/>
    <property type="project" value="TreeGrafter"/>
</dbReference>
<evidence type="ECO:0000313" key="7">
    <source>
        <dbReference type="Proteomes" id="UP001219518"/>
    </source>
</evidence>
<dbReference type="PANTHER" id="PTHR46674">
    <property type="entry name" value="INACTIVE PEPTIDYL-PROLYL CIS-TRANS ISOMERASE FKBP6"/>
    <property type="match status" value="1"/>
</dbReference>
<keyword evidence="2" id="KW-0677">Repeat</keyword>
<reference evidence="6" key="2">
    <citation type="journal article" date="2023" name="BMC Genomics">
        <title>Pest status, molecular evolution, and epigenetic factors derived from the genome assembly of Frankliniella fusca, a thysanopteran phytovirus vector.</title>
        <authorList>
            <person name="Catto M.A."/>
            <person name="Labadie P.E."/>
            <person name="Jacobson A.L."/>
            <person name="Kennedy G.G."/>
            <person name="Srinivasan R."/>
            <person name="Hunt B.G."/>
        </authorList>
    </citation>
    <scope>NUCLEOTIDE SEQUENCE</scope>
    <source>
        <strain evidence="6">PL_HMW_Pooled</strain>
    </source>
</reference>
<dbReference type="SUPFAM" id="SSF48452">
    <property type="entry name" value="TPR-like"/>
    <property type="match status" value="1"/>
</dbReference>
<evidence type="ECO:0000313" key="6">
    <source>
        <dbReference type="EMBL" id="KAK3931339.1"/>
    </source>
</evidence>
<dbReference type="Pfam" id="PF00254">
    <property type="entry name" value="FKBP_C"/>
    <property type="match status" value="1"/>
</dbReference>
<dbReference type="EMBL" id="JAHWGI010001422">
    <property type="protein sequence ID" value="KAK3931339.1"/>
    <property type="molecule type" value="Genomic_DNA"/>
</dbReference>
<dbReference type="InterPro" id="IPR001179">
    <property type="entry name" value="PPIase_FKBP_dom"/>
</dbReference>
<dbReference type="Proteomes" id="UP001219518">
    <property type="component" value="Unassembled WGS sequence"/>
</dbReference>
<protein>
    <recommendedName>
        <fullName evidence="4">peptidylprolyl isomerase</fullName>
        <ecNumber evidence="4">5.2.1.8</ecNumber>
    </recommendedName>
</protein>
<dbReference type="EC" id="5.2.1.8" evidence="4"/>
<sequence length="446" mass="50070">MALGDAKIELSEGIHLSDLLRGGDVTFTVKDQADERDTPEYEAPEDVFDRDALVNSLSIDTLVVGDDEHDNSSPFEKLKESMSNVDPKGLVKKKIIRGGIGDVIAPNALVRIHYEGYMEFNEVPFDSSLLRGQSAEFVLGCSGMIPGLDMAVGTMRNREKAQFLLQPSVAYGPIGCPPRIPPNSEVLFVVEVISWKEGTEAAIAQAASNTKGEKSWEVCKNAVQALLKEGVTLYNEKRFSESKKRLLAAKNILGKCHLKDEKEEEEFHKYMFKVSLNLAIAFNELKGNASFAPSAIIHLKEADRIQPNNHKVHCQWGIALMTLGEYKRAKEHLLRAMRLKNDDKTVHEVLNKLEQKIKKEKEAEKETWRRAFNPKGKVTEDKEQEEMSPEAQQMLETLEEFSVNPEKSMMILPSGFSSKEKEIFQSMAEKLNLKFVIRGSSISISK</sequence>
<reference evidence="6" key="1">
    <citation type="submission" date="2021-07" db="EMBL/GenBank/DDBJ databases">
        <authorList>
            <person name="Catto M.A."/>
            <person name="Jacobson A."/>
            <person name="Kennedy G."/>
            <person name="Labadie P."/>
            <person name="Hunt B.G."/>
            <person name="Srinivasan R."/>
        </authorList>
    </citation>
    <scope>NUCLEOTIDE SEQUENCE</scope>
    <source>
        <strain evidence="6">PL_HMW_Pooled</strain>
        <tissue evidence="6">Head</tissue>
    </source>
</reference>
<comment type="similarity">
    <text evidence="1">Belongs to the FKBP6 family.</text>
</comment>
<comment type="catalytic activity">
    <reaction evidence="4">
        <text>[protein]-peptidylproline (omega=180) = [protein]-peptidylproline (omega=0)</text>
        <dbReference type="Rhea" id="RHEA:16237"/>
        <dbReference type="Rhea" id="RHEA-COMP:10747"/>
        <dbReference type="Rhea" id="RHEA-COMP:10748"/>
        <dbReference type="ChEBI" id="CHEBI:83833"/>
        <dbReference type="ChEBI" id="CHEBI:83834"/>
        <dbReference type="EC" id="5.2.1.8"/>
    </reaction>
</comment>
<keyword evidence="3" id="KW-0802">TPR repeat</keyword>
<keyword evidence="7" id="KW-1185">Reference proteome</keyword>
<proteinExistence type="inferred from homology"/>
<feature type="domain" description="PPIase FKBP-type" evidence="5">
    <location>
        <begin position="107"/>
        <end position="196"/>
    </location>
</feature>
<name>A0AAE1LUJ4_9NEOP</name>
<evidence type="ECO:0000256" key="1">
    <source>
        <dbReference type="ARBA" id="ARBA00009648"/>
    </source>
</evidence>
<dbReference type="PROSITE" id="PS50059">
    <property type="entry name" value="FKBP_PPIASE"/>
    <property type="match status" value="1"/>
</dbReference>
<dbReference type="GO" id="GO:0051879">
    <property type="term" value="F:Hsp90 protein binding"/>
    <property type="evidence" value="ECO:0007669"/>
    <property type="project" value="TreeGrafter"/>
</dbReference>
<dbReference type="SUPFAM" id="SSF54534">
    <property type="entry name" value="FKBP-like"/>
    <property type="match status" value="1"/>
</dbReference>
<accession>A0AAE1LUJ4</accession>
<dbReference type="InterPro" id="IPR011990">
    <property type="entry name" value="TPR-like_helical_dom_sf"/>
</dbReference>
<dbReference type="GO" id="GO:0005737">
    <property type="term" value="C:cytoplasm"/>
    <property type="evidence" value="ECO:0007669"/>
    <property type="project" value="TreeGrafter"/>
</dbReference>
<dbReference type="GO" id="GO:0007283">
    <property type="term" value="P:spermatogenesis"/>
    <property type="evidence" value="ECO:0007669"/>
    <property type="project" value="TreeGrafter"/>
</dbReference>
<evidence type="ECO:0000256" key="3">
    <source>
        <dbReference type="ARBA" id="ARBA00022803"/>
    </source>
</evidence>
<comment type="caution">
    <text evidence="6">The sequence shown here is derived from an EMBL/GenBank/DDBJ whole genome shotgun (WGS) entry which is preliminary data.</text>
</comment>
<dbReference type="Gene3D" id="1.25.40.10">
    <property type="entry name" value="Tetratricopeptide repeat domain"/>
    <property type="match status" value="1"/>
</dbReference>
<evidence type="ECO:0000259" key="5">
    <source>
        <dbReference type="PROSITE" id="PS50059"/>
    </source>
</evidence>
<evidence type="ECO:0000256" key="2">
    <source>
        <dbReference type="ARBA" id="ARBA00022737"/>
    </source>
</evidence>
<dbReference type="InterPro" id="IPR046357">
    <property type="entry name" value="PPIase_dom_sf"/>
</dbReference>
<dbReference type="Gene3D" id="3.10.50.40">
    <property type="match status" value="1"/>
</dbReference>
<keyword evidence="4" id="KW-0697">Rotamase</keyword>
<evidence type="ECO:0000256" key="4">
    <source>
        <dbReference type="PROSITE-ProRule" id="PRU00277"/>
    </source>
</evidence>
<dbReference type="InterPro" id="IPR042282">
    <property type="entry name" value="FKBP6/shu"/>
</dbReference>
<dbReference type="AlphaFoldDB" id="A0AAE1LUJ4"/>